<feature type="domain" description="Glycosyl hydrolase family 95 catalytic" evidence="4">
    <location>
        <begin position="317"/>
        <end position="671"/>
    </location>
</feature>
<gene>
    <name evidence="5" type="ORF">LV85_02591</name>
</gene>
<evidence type="ECO:0000259" key="2">
    <source>
        <dbReference type="Pfam" id="PF14498"/>
    </source>
</evidence>
<protein>
    <recommendedName>
        <fullName evidence="7">Alpha-L-fucosidase 2</fullName>
    </recommendedName>
</protein>
<keyword evidence="6" id="KW-1185">Reference proteome</keyword>
<dbReference type="AlphaFoldDB" id="A0A2W7QR33"/>
<dbReference type="InterPro" id="IPR049053">
    <property type="entry name" value="AFCA-like_C"/>
</dbReference>
<dbReference type="PANTHER" id="PTHR31084:SF0">
    <property type="entry name" value="ALPHA-L-FUCOSIDASE 2"/>
    <property type="match status" value="1"/>
</dbReference>
<feature type="signal peptide" evidence="1">
    <location>
        <begin position="1"/>
        <end position="23"/>
    </location>
</feature>
<dbReference type="GO" id="GO:0005975">
    <property type="term" value="P:carbohydrate metabolic process"/>
    <property type="evidence" value="ECO:0007669"/>
    <property type="project" value="InterPro"/>
</dbReference>
<evidence type="ECO:0000256" key="1">
    <source>
        <dbReference type="SAM" id="SignalP"/>
    </source>
</evidence>
<dbReference type="InterPro" id="IPR012341">
    <property type="entry name" value="6hp_glycosidase-like_sf"/>
</dbReference>
<dbReference type="EMBL" id="QKZT01000010">
    <property type="protein sequence ID" value="PZX51048.1"/>
    <property type="molecule type" value="Genomic_DNA"/>
</dbReference>
<dbReference type="Pfam" id="PF21307">
    <property type="entry name" value="Glyco_hydro_95_C"/>
    <property type="match status" value="1"/>
</dbReference>
<dbReference type="GO" id="GO:0004560">
    <property type="term" value="F:alpha-L-fucosidase activity"/>
    <property type="evidence" value="ECO:0007669"/>
    <property type="project" value="TreeGrafter"/>
</dbReference>
<dbReference type="InterPro" id="IPR008928">
    <property type="entry name" value="6-hairpin_glycosidase_sf"/>
</dbReference>
<feature type="chain" id="PRO_5015986925" description="Alpha-L-fucosidase 2" evidence="1">
    <location>
        <begin position="24"/>
        <end position="767"/>
    </location>
</feature>
<dbReference type="PANTHER" id="PTHR31084">
    <property type="entry name" value="ALPHA-L-FUCOSIDASE 2"/>
    <property type="match status" value="1"/>
</dbReference>
<evidence type="ECO:0000259" key="3">
    <source>
        <dbReference type="Pfam" id="PF21307"/>
    </source>
</evidence>
<dbReference type="Proteomes" id="UP000248882">
    <property type="component" value="Unassembled WGS sequence"/>
</dbReference>
<dbReference type="InterPro" id="IPR054363">
    <property type="entry name" value="GH95_cat"/>
</dbReference>
<proteinExistence type="predicted"/>
<evidence type="ECO:0000259" key="4">
    <source>
        <dbReference type="Pfam" id="PF22124"/>
    </source>
</evidence>
<accession>A0A2W7QR33</accession>
<feature type="domain" description="Glycosyl hydrolase family 95 N-terminal" evidence="2">
    <location>
        <begin position="41"/>
        <end position="156"/>
    </location>
</feature>
<dbReference type="Pfam" id="PF14498">
    <property type="entry name" value="Glyco_hyd_65N_2"/>
    <property type="match status" value="1"/>
</dbReference>
<evidence type="ECO:0000313" key="5">
    <source>
        <dbReference type="EMBL" id="PZX51048.1"/>
    </source>
</evidence>
<sequence>MKNKTLRISLMLVLLAFSLPSLAQVKNRATIPYDLSFDYLPQTWDEGLPLGNGHIGALIWEKDSKLRLSMDHVNLWDLRPMENLEGEEWKFSWVVEQWKNKEYQRVQNLFDVPYDASPAPSKIPGAAIEFATQAFGKVLNSNLNLNSGIAEVTWDSGVKLKTFVHATQNAGFFKFEGLDQNKFIPEISIPAYALDKTSESANSLTGQDLRRLKYDLGDVTKTDSSIVYVQQGWAESSYQVSIRWKSEGTQLVGVWSISVINEEVSSDYIASELTSKSLAPGYDNSLSSHLDWWKNYWSKSSISIPDSILERQWYLEQYKFGAAARADAPPISLQAVWTADNGKLPPWKGDFHHDLNTQLSYWPAYSGNHLDLSIGYVDWLWQYKDTFKAYTKAYFGTNGLNVPGVTTLTGEPMGGWIQYSFGPTVSGWLAQHFYLQWRYSMDREFLENRAYPWFAEVATYLNEVSIRDENGNKKLPASSSPELHNNSPEAWFDATTNFDLAIIRYVYTKAAELARELGNIEEAESWEQQLAEWPNYAVDPESGLMIAPGIPFDASHRHFSHLMGIHPLSLINWSDGAESQEIIRNTVANLKVLGSKAWVGYSFSWLGNLQARMLDGNGAAETLRLFAENFCLPNSFHVNGDQSGKGYSDFTYRPFTLEGNFAFAAGVQEMLIQSHEGFIRLFPAIPENWETASFDKFLAEGAFELSATKNGNTVNVSISSRQAGPLKILNPFPSIVLANGDPLEQGAFYEKLMEKGERLELEFRVVD</sequence>
<dbReference type="SUPFAM" id="SSF48208">
    <property type="entry name" value="Six-hairpin glycosidases"/>
    <property type="match status" value="1"/>
</dbReference>
<evidence type="ECO:0008006" key="7">
    <source>
        <dbReference type="Google" id="ProtNLM"/>
    </source>
</evidence>
<keyword evidence="1" id="KW-0732">Signal</keyword>
<dbReference type="RefSeq" id="WP_245942295.1">
    <property type="nucleotide sequence ID" value="NZ_QKZT01000010.1"/>
</dbReference>
<dbReference type="InterPro" id="IPR027414">
    <property type="entry name" value="GH95_N_dom"/>
</dbReference>
<organism evidence="5 6">
    <name type="scientific">Algoriphagus chordae</name>
    <dbReference type="NCBI Taxonomy" id="237019"/>
    <lineage>
        <taxon>Bacteria</taxon>
        <taxon>Pseudomonadati</taxon>
        <taxon>Bacteroidota</taxon>
        <taxon>Cytophagia</taxon>
        <taxon>Cytophagales</taxon>
        <taxon>Cyclobacteriaceae</taxon>
        <taxon>Algoriphagus</taxon>
    </lineage>
</organism>
<feature type="domain" description="Alpha fucosidase A-like C-terminal" evidence="3">
    <location>
        <begin position="673"/>
        <end position="731"/>
    </location>
</feature>
<dbReference type="Pfam" id="PF22124">
    <property type="entry name" value="Glyco_hydro_95_cat"/>
    <property type="match status" value="1"/>
</dbReference>
<reference evidence="5 6" key="1">
    <citation type="submission" date="2018-06" db="EMBL/GenBank/DDBJ databases">
        <title>Genomic Encyclopedia of Archaeal and Bacterial Type Strains, Phase II (KMG-II): from individual species to whole genera.</title>
        <authorList>
            <person name="Goeker M."/>
        </authorList>
    </citation>
    <scope>NUCLEOTIDE SEQUENCE [LARGE SCALE GENOMIC DNA]</scope>
    <source>
        <strain evidence="5 6">DSM 19830</strain>
    </source>
</reference>
<comment type="caution">
    <text evidence="5">The sequence shown here is derived from an EMBL/GenBank/DDBJ whole genome shotgun (WGS) entry which is preliminary data.</text>
</comment>
<evidence type="ECO:0000313" key="6">
    <source>
        <dbReference type="Proteomes" id="UP000248882"/>
    </source>
</evidence>
<name>A0A2W7QR33_9BACT</name>
<dbReference type="Gene3D" id="1.50.10.10">
    <property type="match status" value="1"/>
</dbReference>